<dbReference type="EMBL" id="CABFUZ020000204">
    <property type="protein sequence ID" value="VVM07839.1"/>
    <property type="molecule type" value="Genomic_DNA"/>
</dbReference>
<reference evidence="1" key="1">
    <citation type="submission" date="2019-09" db="EMBL/GenBank/DDBJ databases">
        <authorList>
            <person name="Cremers G."/>
        </authorList>
    </citation>
    <scope>NUCLEOTIDE SEQUENCE [LARGE SCALE GENOMIC DNA]</scope>
    <source>
        <strain evidence="1">3B</strain>
    </source>
</reference>
<organism evidence="1 2">
    <name type="scientific">Methylacidimicrobium cyclopophantes</name>
    <dbReference type="NCBI Taxonomy" id="1041766"/>
    <lineage>
        <taxon>Bacteria</taxon>
        <taxon>Pseudomonadati</taxon>
        <taxon>Verrucomicrobiota</taxon>
        <taxon>Methylacidimicrobium</taxon>
    </lineage>
</organism>
<dbReference type="Proteomes" id="UP000381693">
    <property type="component" value="Unassembled WGS sequence"/>
</dbReference>
<evidence type="ECO:0008006" key="3">
    <source>
        <dbReference type="Google" id="ProtNLM"/>
    </source>
</evidence>
<evidence type="ECO:0000313" key="1">
    <source>
        <dbReference type="EMBL" id="VVM07839.1"/>
    </source>
</evidence>
<evidence type="ECO:0000313" key="2">
    <source>
        <dbReference type="Proteomes" id="UP000381693"/>
    </source>
</evidence>
<sequence>MEPESGSPAQVRSAPLSLLGPGLLLLLVVFCVLDSRTTKEPLLVAPLQPERWLALAQERVNQGKLEEAKALLAQARKQAGPLSSHRLQAATLAVELGELPEAFRDLRLVFRTDPDLRRQAAYLAKSTWGEEGGYRLVPPGDSRLLAAYLELSLEEHWLADAAKCWERAEREKIAFDPTLVRRYVEVLWEADQLSAARKIWKRLYGGEGIVWNGGFEEDLVGWGFGWKTRPQTGVGIRRDEKTASSGKASLRIRLAGLPVDGDHLLAEQTLLLSPGSHYELRAKGKSEEITSSSGLVIEIADGETGTVWASTPVLTGTTDWTEFTVPVDVPPGSGLAALQIKWKGTSEWEVPVYGTAWWDELEIIESGPPIEFKGATAAPSLRAP</sequence>
<dbReference type="SUPFAM" id="SSF49785">
    <property type="entry name" value="Galactose-binding domain-like"/>
    <property type="match status" value="1"/>
</dbReference>
<dbReference type="InterPro" id="IPR008979">
    <property type="entry name" value="Galactose-bd-like_sf"/>
</dbReference>
<name>A0A5E6MF21_9BACT</name>
<accession>A0A5E6MF21</accession>
<dbReference type="Gene3D" id="2.60.120.260">
    <property type="entry name" value="Galactose-binding domain-like"/>
    <property type="match status" value="1"/>
</dbReference>
<comment type="caution">
    <text evidence="1">The sequence shown here is derived from an EMBL/GenBank/DDBJ whole genome shotgun (WGS) entry which is preliminary data.</text>
</comment>
<protein>
    <recommendedName>
        <fullName evidence="3">CBM-cenC domain-containing protein</fullName>
    </recommendedName>
</protein>
<dbReference type="SUPFAM" id="SSF48452">
    <property type="entry name" value="TPR-like"/>
    <property type="match status" value="1"/>
</dbReference>
<keyword evidence="2" id="KW-1185">Reference proteome</keyword>
<proteinExistence type="predicted"/>
<dbReference type="OrthoDB" id="185419at2"/>
<dbReference type="Gene3D" id="1.25.40.10">
    <property type="entry name" value="Tetratricopeptide repeat domain"/>
    <property type="match status" value="1"/>
</dbReference>
<gene>
    <name evidence="1" type="ORF">MAMC_01857</name>
</gene>
<dbReference type="RefSeq" id="WP_142525784.1">
    <property type="nucleotide sequence ID" value="NZ_CABFUZ020000204.1"/>
</dbReference>
<dbReference type="InterPro" id="IPR011990">
    <property type="entry name" value="TPR-like_helical_dom_sf"/>
</dbReference>
<dbReference type="AlphaFoldDB" id="A0A5E6MF21"/>